<keyword evidence="3" id="KW-1185">Reference proteome</keyword>
<dbReference type="Proteomes" id="UP000198348">
    <property type="component" value="Unassembled WGS sequence"/>
</dbReference>
<dbReference type="InterPro" id="IPR012312">
    <property type="entry name" value="Hemerythrin-like"/>
</dbReference>
<evidence type="ECO:0000259" key="1">
    <source>
        <dbReference type="Pfam" id="PF01814"/>
    </source>
</evidence>
<evidence type="ECO:0000313" key="2">
    <source>
        <dbReference type="EMBL" id="SNR46686.1"/>
    </source>
</evidence>
<protein>
    <submittedName>
        <fullName evidence="2">Hemerythrin HHE cation binding domain-containing protein</fullName>
    </submittedName>
</protein>
<dbReference type="AlphaFoldDB" id="A0A238WJC5"/>
<dbReference type="PANTHER" id="PTHR35585">
    <property type="entry name" value="HHE DOMAIN PROTEIN (AFU_ORTHOLOGUE AFUA_4G00730)"/>
    <property type="match status" value="1"/>
</dbReference>
<organism evidence="2 3">
    <name type="scientific">Haloechinothrix alba</name>
    <dbReference type="NCBI Taxonomy" id="664784"/>
    <lineage>
        <taxon>Bacteria</taxon>
        <taxon>Bacillati</taxon>
        <taxon>Actinomycetota</taxon>
        <taxon>Actinomycetes</taxon>
        <taxon>Pseudonocardiales</taxon>
        <taxon>Pseudonocardiaceae</taxon>
        <taxon>Haloechinothrix</taxon>
    </lineage>
</organism>
<reference evidence="2 3" key="1">
    <citation type="submission" date="2017-06" db="EMBL/GenBank/DDBJ databases">
        <authorList>
            <person name="Kim H.J."/>
            <person name="Triplett B.A."/>
        </authorList>
    </citation>
    <scope>NUCLEOTIDE SEQUENCE [LARGE SCALE GENOMIC DNA]</scope>
    <source>
        <strain evidence="2 3">DSM 45207</strain>
    </source>
</reference>
<accession>A0A238WJC5</accession>
<gene>
    <name evidence="2" type="ORF">SAMN06265360_106239</name>
</gene>
<name>A0A238WJC5_9PSEU</name>
<dbReference type="RefSeq" id="WP_245818612.1">
    <property type="nucleotide sequence ID" value="NZ_FZNW01000006.1"/>
</dbReference>
<dbReference type="Pfam" id="PF01814">
    <property type="entry name" value="Hemerythrin"/>
    <property type="match status" value="1"/>
</dbReference>
<feature type="domain" description="Hemerythrin-like" evidence="1">
    <location>
        <begin position="4"/>
        <end position="117"/>
    </location>
</feature>
<evidence type="ECO:0000313" key="3">
    <source>
        <dbReference type="Proteomes" id="UP000198348"/>
    </source>
</evidence>
<sequence length="167" mass="19122">MSDVVELILADHRKFEELMRGLRDAGADRAERRAELSALLVAHAVAEEQEVYPKLRKRRAASDDEIEHGEEEHAEINKALLAFLELEDLDGDRYADTLEELVETVNHHTNEEELTLLNDARTELAQEERDRLGVAFRTARDAQLETNCGRVENVRLLVGRTEHRVDD</sequence>
<dbReference type="EMBL" id="FZNW01000006">
    <property type="protein sequence ID" value="SNR46686.1"/>
    <property type="molecule type" value="Genomic_DNA"/>
</dbReference>
<dbReference type="Gene3D" id="1.20.120.520">
    <property type="entry name" value="nmb1532 protein domain like"/>
    <property type="match status" value="1"/>
</dbReference>
<proteinExistence type="predicted"/>
<dbReference type="PANTHER" id="PTHR35585:SF1">
    <property type="entry name" value="HHE DOMAIN PROTEIN (AFU_ORTHOLOGUE AFUA_4G00730)"/>
    <property type="match status" value="1"/>
</dbReference>